<dbReference type="InterPro" id="IPR003410">
    <property type="entry name" value="HYR_dom"/>
</dbReference>
<dbReference type="Proteomes" id="UP000085678">
    <property type="component" value="Unplaced"/>
</dbReference>
<evidence type="ECO:0000256" key="1">
    <source>
        <dbReference type="ARBA" id="ARBA00022737"/>
    </source>
</evidence>
<feature type="region of interest" description="Disordered" evidence="2">
    <location>
        <begin position="1286"/>
        <end position="1313"/>
    </location>
</feature>
<evidence type="ECO:0000313" key="6">
    <source>
        <dbReference type="Proteomes" id="UP000085678"/>
    </source>
</evidence>
<proteinExistence type="predicted"/>
<feature type="transmembrane region" description="Helical" evidence="3">
    <location>
        <begin position="1220"/>
        <end position="1245"/>
    </location>
</feature>
<keyword evidence="3" id="KW-0472">Membrane</keyword>
<dbReference type="InterPro" id="IPR011641">
    <property type="entry name" value="Tyr-kin_ephrin_A/B_rcpt-like"/>
</dbReference>
<dbReference type="InterPro" id="IPR016186">
    <property type="entry name" value="C-type_lectin-like/link_sf"/>
</dbReference>
<dbReference type="Pfam" id="PF07699">
    <property type="entry name" value="Ephrin_rec_like"/>
    <property type="match status" value="1"/>
</dbReference>
<dbReference type="CDD" id="cd00037">
    <property type="entry name" value="CLECT"/>
    <property type="match status" value="2"/>
</dbReference>
<keyword evidence="1" id="KW-0677">Repeat</keyword>
<dbReference type="PANTHER" id="PTHR39069">
    <property type="entry name" value="ECDYSONE-INDUCIBLE GENE E1, ISOFORM A"/>
    <property type="match status" value="1"/>
</dbReference>
<dbReference type="SUPFAM" id="SSF56436">
    <property type="entry name" value="C-type lectin-like"/>
    <property type="match status" value="2"/>
</dbReference>
<dbReference type="GeneID" id="106166424"/>
<feature type="compositionally biased region" description="Basic and acidic residues" evidence="2">
    <location>
        <begin position="1290"/>
        <end position="1304"/>
    </location>
</feature>
<gene>
    <name evidence="7" type="primary">LOC106166424</name>
</gene>
<keyword evidence="3" id="KW-1133">Transmembrane helix</keyword>
<reference evidence="7" key="2">
    <citation type="submission" date="2025-08" db="UniProtKB">
        <authorList>
            <consortium name="RefSeq"/>
        </authorList>
    </citation>
    <scope>IDENTIFICATION</scope>
</reference>
<reference evidence="7" key="1">
    <citation type="journal article" date="2015" name="Nat. Commun.">
        <title>The Lingula genome provides insights into brachiopod evolution and the origin of phosphate biomineralization.</title>
        <authorList>
            <person name="Luo Y.J."/>
            <person name="Takeuchi T."/>
            <person name="Koyanagi R."/>
            <person name="Yamada L."/>
            <person name="Kanda M."/>
            <person name="Khalturina M."/>
            <person name="Fujie M."/>
            <person name="Yamasaki S.I."/>
            <person name="Endo K."/>
            <person name="Satoh N."/>
        </authorList>
    </citation>
    <scope>NUCLEOTIDE SEQUENCE</scope>
</reference>
<feature type="domain" description="HYR" evidence="5">
    <location>
        <begin position="849"/>
        <end position="929"/>
    </location>
</feature>
<dbReference type="Pfam" id="PF02494">
    <property type="entry name" value="HYR"/>
    <property type="match status" value="1"/>
</dbReference>
<accession>A0A1S3IR74</accession>
<feature type="domain" description="C-type lectin" evidence="4">
    <location>
        <begin position="308"/>
        <end position="441"/>
    </location>
</feature>
<name>A0A1S3IR74_LINAN</name>
<evidence type="ECO:0000256" key="2">
    <source>
        <dbReference type="SAM" id="MobiDB-lite"/>
    </source>
</evidence>
<dbReference type="SMART" id="SM01411">
    <property type="entry name" value="Ephrin_rec_like"/>
    <property type="match status" value="2"/>
</dbReference>
<feature type="region of interest" description="Disordered" evidence="2">
    <location>
        <begin position="1340"/>
        <end position="1368"/>
    </location>
</feature>
<dbReference type="RefSeq" id="XP_013400436.1">
    <property type="nucleotide sequence ID" value="XM_013544982.1"/>
</dbReference>
<sequence>MAGDNNTVCTDTGQCTCNTGLPPYYLDGANLCAPYYNAECSKNTSCLPQITSYYCNDINRCVCGFGLIYNQEMQRCIYGYNQECYSELGCGDSSLVCTGLLLDNTPGSCKCAPGHNFLRGRCRAGSVINSPCQSSCPYGSNTVCVNGTCVCQTGFFHNQTTQQCQRAYNSSCTFNRNICSGVGDSKMRCSYVSEQSGYFCRCDFGHFYNTTVRLCELAIGSSCTSTEQCLRREGFYKMSYSVSCQDTDLDGRNDTCLCDEGHFWNLRDSRCELYSGSACRDGFINVVPALAARRKRQSGAAVSSGYVCVMIQANPMSWTEAVEGCRSHYSNMLALSDAAWSHDPYYSYTLSSLIQTLRANMVSRYWTSMLLSQDSQTLIWEGAYPHPVNYSEHDMWQWSDNQPLPLHGNCVAARENSEISIYGRVNLTTEPCDSRLPSVCTHTPIRPELSTVLKCPDGWRGSPELEKCLKFVKRPGSYESAESYCFSEGGRLFSPTSSFSRAFAIRGFVFMEVEYARLGVTCRVETSLCKLADGRVVQLDQLRSLIGGSTLPDQSGSTGEGSGANPILNTLMQEETCLAFDQNWVTGRILYASTHCDEPLPYICELDVAVSESAVEISDPVVDKLTETLIYSVSNYDPNTFVTFVKDGVENLHRTLVPVSSTVTYPLRVPPTQSRGERQGYYSIEVWGRKPYRRYSSQRYLLKYSDIQTFTGTMKSSYLTSSPKDNTEPSLYAGGVEHQPGVRQTSFAQISNAVRGIGNAVSREFFVETVLKDVRYANTGGLLIDFRAYVQTGPRNKRRVALPDNNIDGVLSVLDTELRGVLESFGFIPSSLRLRVETWATARGPLPVPGTRRLTFTNCPDDLQRHTPSNSSRVTWPTPEVIGYPGNITIKGNYFPGHVFPVGSTVVTYTAEDTAGNKATCKFTVDVKRIVKECRNKIPVPDRGTLRCRQPAVGSELCDVTCLSVPSNIRQNPDVPQSYMCNPEGKWEPPFEWGALKTLACIALEPPRSYRLLFNVEHPGTCVDDNYFKPFVVGELIKWLRDADLCPEGDLIKLCQRSQVEVICREEDRRRRDSHEGELIVNLALNATFTEENSTDEYQNVLALAENVTNFIVSSQFRFEYGGINYTFETGSPGEEETTCGQGQMKVLDKYCVKCPPGTKYNSLLKTCDSCPENTYQERRAQSACNKCEGDKTSPPGSFSRFDCQDTEQPTVVTNTQVDISLIIGVTFAVIVAVILAAILVYAVWRRCRNSEKKVERHSPAPVVTDAQDYHNYAYDYTEALPASCQSTETNHDGRSHTGPRTEHTTNASNSHRAYEGMVRDGAEQKAYTQLSLREEATTPIGEYESISTHHGAQQNDYTRLRSISEAQ</sequence>
<dbReference type="OrthoDB" id="10045365at2759"/>
<evidence type="ECO:0000259" key="4">
    <source>
        <dbReference type="PROSITE" id="PS50041"/>
    </source>
</evidence>
<dbReference type="KEGG" id="lak:106166424"/>
<dbReference type="PROSITE" id="PS50041">
    <property type="entry name" value="C_TYPE_LECTIN_2"/>
    <property type="match status" value="1"/>
</dbReference>
<evidence type="ECO:0000313" key="7">
    <source>
        <dbReference type="RefSeq" id="XP_013400436.1"/>
    </source>
</evidence>
<protein>
    <submittedName>
        <fullName evidence="7">Uncharacterized protein LOC106166424</fullName>
    </submittedName>
</protein>
<keyword evidence="6" id="KW-1185">Reference proteome</keyword>
<feature type="compositionally biased region" description="Polar residues" evidence="2">
    <location>
        <begin position="1346"/>
        <end position="1358"/>
    </location>
</feature>
<dbReference type="Gene3D" id="3.10.100.10">
    <property type="entry name" value="Mannose-Binding Protein A, subunit A"/>
    <property type="match status" value="2"/>
</dbReference>
<dbReference type="STRING" id="7574.A0A1S3IR74"/>
<dbReference type="SMART" id="SM00034">
    <property type="entry name" value="CLECT"/>
    <property type="match status" value="2"/>
</dbReference>
<evidence type="ECO:0000256" key="3">
    <source>
        <dbReference type="SAM" id="Phobius"/>
    </source>
</evidence>
<organism evidence="6 7">
    <name type="scientific">Lingula anatina</name>
    <name type="common">Brachiopod</name>
    <name type="synonym">Lingula unguis</name>
    <dbReference type="NCBI Taxonomy" id="7574"/>
    <lineage>
        <taxon>Eukaryota</taxon>
        <taxon>Metazoa</taxon>
        <taxon>Spiralia</taxon>
        <taxon>Lophotrochozoa</taxon>
        <taxon>Brachiopoda</taxon>
        <taxon>Linguliformea</taxon>
        <taxon>Lingulata</taxon>
        <taxon>Lingulida</taxon>
        <taxon>Linguloidea</taxon>
        <taxon>Lingulidae</taxon>
        <taxon>Lingula</taxon>
    </lineage>
</organism>
<dbReference type="PANTHER" id="PTHR39069:SF8">
    <property type="entry name" value="FI17111P1"/>
    <property type="match status" value="1"/>
</dbReference>
<dbReference type="InterPro" id="IPR016187">
    <property type="entry name" value="CTDL_fold"/>
</dbReference>
<dbReference type="PROSITE" id="PS50825">
    <property type="entry name" value="HYR"/>
    <property type="match status" value="1"/>
</dbReference>
<evidence type="ECO:0000259" key="5">
    <source>
        <dbReference type="PROSITE" id="PS50825"/>
    </source>
</evidence>
<dbReference type="InParanoid" id="A0A1S3IR74"/>
<dbReference type="InterPro" id="IPR001304">
    <property type="entry name" value="C-type_lectin-like"/>
</dbReference>
<keyword evidence="3" id="KW-0812">Transmembrane</keyword>